<evidence type="ECO:0000256" key="6">
    <source>
        <dbReference type="SAM" id="Phobius"/>
    </source>
</evidence>
<dbReference type="GO" id="GO:0022857">
    <property type="term" value="F:transmembrane transporter activity"/>
    <property type="evidence" value="ECO:0007669"/>
    <property type="project" value="InterPro"/>
</dbReference>
<feature type="transmembrane region" description="Helical" evidence="6">
    <location>
        <begin position="339"/>
        <end position="359"/>
    </location>
</feature>
<dbReference type="InterPro" id="IPR011701">
    <property type="entry name" value="MFS"/>
</dbReference>
<evidence type="ECO:0000256" key="3">
    <source>
        <dbReference type="ARBA" id="ARBA00022692"/>
    </source>
</evidence>
<keyword evidence="5 6" id="KW-0472">Membrane</keyword>
<evidence type="ECO:0000313" key="8">
    <source>
        <dbReference type="EMBL" id="GEK94574.1"/>
    </source>
</evidence>
<name>A0A511B2C5_9PROT</name>
<evidence type="ECO:0000256" key="5">
    <source>
        <dbReference type="ARBA" id="ARBA00023136"/>
    </source>
</evidence>
<accession>A0A511B2C5</accession>
<feature type="transmembrane region" description="Helical" evidence="6">
    <location>
        <begin position="166"/>
        <end position="184"/>
    </location>
</feature>
<evidence type="ECO:0000256" key="1">
    <source>
        <dbReference type="ARBA" id="ARBA00004651"/>
    </source>
</evidence>
<gene>
    <name evidence="8" type="primary">araJ</name>
    <name evidence="8" type="ORF">GWA01_23440</name>
</gene>
<feature type="transmembrane region" description="Helical" evidence="6">
    <location>
        <begin position="103"/>
        <end position="123"/>
    </location>
</feature>
<dbReference type="GO" id="GO:0005886">
    <property type="term" value="C:plasma membrane"/>
    <property type="evidence" value="ECO:0007669"/>
    <property type="project" value="UniProtKB-SubCell"/>
</dbReference>
<keyword evidence="2" id="KW-1003">Cell membrane</keyword>
<feature type="transmembrane region" description="Helical" evidence="6">
    <location>
        <begin position="244"/>
        <end position="264"/>
    </location>
</feature>
<feature type="transmembrane region" description="Helical" evidence="6">
    <location>
        <begin position="300"/>
        <end position="318"/>
    </location>
</feature>
<keyword evidence="3 6" id="KW-0812">Transmembrane</keyword>
<protein>
    <submittedName>
        <fullName evidence="8">MFS transporter</fullName>
    </submittedName>
</protein>
<dbReference type="CDD" id="cd17324">
    <property type="entry name" value="MFS_NepI_like"/>
    <property type="match status" value="1"/>
</dbReference>
<dbReference type="Pfam" id="PF07690">
    <property type="entry name" value="MFS_1"/>
    <property type="match status" value="1"/>
</dbReference>
<sequence length="402" mass="41849">MNSSVSAVLDPRIWFLALGTFAIGTDVFVISGILPEVATNLHVNLNAAGQIVTAYALTYALVAPIVVPFTAAYRQTRIVIGTLVTFAIANMLCATTPSYAVLIAARIVAGIVAALYTSTAYSLAASLAPSARKGAALSAVALGFTGSAVFGVPIGTAIGDILGWRMTFWLVTSVSALSAIILYLRPPKEPVKHAAPVGIAARFASLKDPTILLAMLPSVFWNTANLMSYTYLGALLARHHEAHTVVFLFLAYGCGGLVGSQLGGRLVDRFGAIKPLIIFLFIAALNQAAMGLSLKTTITTAMALAIWSITGWGTFAPQQARLIALAPSNSPLLIAINHSIIYFGTAAGAAIGGALLAHSLPLEKLHWVTAAMLAVAVGILGGSRRLSRFFGLTTAGKQTSVT</sequence>
<dbReference type="PANTHER" id="PTHR43124:SF10">
    <property type="entry name" value="PURINE EFFLUX PUMP PBUE"/>
    <property type="match status" value="1"/>
</dbReference>
<comment type="caution">
    <text evidence="8">The sequence shown here is derived from an EMBL/GenBank/DDBJ whole genome shotgun (WGS) entry which is preliminary data.</text>
</comment>
<evidence type="ECO:0000259" key="7">
    <source>
        <dbReference type="PROSITE" id="PS50850"/>
    </source>
</evidence>
<feature type="transmembrane region" description="Helical" evidence="6">
    <location>
        <begin position="78"/>
        <end position="97"/>
    </location>
</feature>
<keyword evidence="4 6" id="KW-1133">Transmembrane helix</keyword>
<dbReference type="InterPro" id="IPR020846">
    <property type="entry name" value="MFS_dom"/>
</dbReference>
<feature type="transmembrane region" description="Helical" evidence="6">
    <location>
        <begin position="211"/>
        <end position="232"/>
    </location>
</feature>
<dbReference type="InterPro" id="IPR036259">
    <property type="entry name" value="MFS_trans_sf"/>
</dbReference>
<feature type="transmembrane region" description="Helical" evidence="6">
    <location>
        <begin position="135"/>
        <end position="154"/>
    </location>
</feature>
<dbReference type="AlphaFoldDB" id="A0A511B2C5"/>
<dbReference type="Proteomes" id="UP000321230">
    <property type="component" value="Unassembled WGS sequence"/>
</dbReference>
<feature type="transmembrane region" description="Helical" evidence="6">
    <location>
        <begin position="47"/>
        <end position="71"/>
    </location>
</feature>
<proteinExistence type="predicted"/>
<dbReference type="PROSITE" id="PS50850">
    <property type="entry name" value="MFS"/>
    <property type="match status" value="1"/>
</dbReference>
<dbReference type="SUPFAM" id="SSF103473">
    <property type="entry name" value="MFS general substrate transporter"/>
    <property type="match status" value="1"/>
</dbReference>
<evidence type="ECO:0000313" key="9">
    <source>
        <dbReference type="Proteomes" id="UP000321230"/>
    </source>
</evidence>
<comment type="subcellular location">
    <subcellularLocation>
        <location evidence="1">Cell membrane</location>
        <topology evidence="1">Multi-pass membrane protein</topology>
    </subcellularLocation>
</comment>
<reference evidence="8 9" key="1">
    <citation type="submission" date="2019-07" db="EMBL/GenBank/DDBJ databases">
        <title>Whole genome shotgun sequence of Gluconobacter wancherniae NBRC 103581.</title>
        <authorList>
            <person name="Hosoyama A."/>
            <person name="Uohara A."/>
            <person name="Ohji S."/>
            <person name="Ichikawa N."/>
        </authorList>
    </citation>
    <scope>NUCLEOTIDE SEQUENCE [LARGE SCALE GENOMIC DNA]</scope>
    <source>
        <strain evidence="8 9">NBRC 103581</strain>
    </source>
</reference>
<dbReference type="Gene3D" id="1.20.1250.20">
    <property type="entry name" value="MFS general substrate transporter like domains"/>
    <property type="match status" value="2"/>
</dbReference>
<feature type="domain" description="Major facilitator superfamily (MFS) profile" evidence="7">
    <location>
        <begin position="12"/>
        <end position="402"/>
    </location>
</feature>
<feature type="transmembrane region" description="Helical" evidence="6">
    <location>
        <begin position="365"/>
        <end position="382"/>
    </location>
</feature>
<feature type="transmembrane region" description="Helical" evidence="6">
    <location>
        <begin position="12"/>
        <end position="35"/>
    </location>
</feature>
<dbReference type="EMBL" id="BJUZ01000004">
    <property type="protein sequence ID" value="GEK94574.1"/>
    <property type="molecule type" value="Genomic_DNA"/>
</dbReference>
<dbReference type="RefSeq" id="WP_186819566.1">
    <property type="nucleotide sequence ID" value="NZ_BARC01000001.1"/>
</dbReference>
<evidence type="ECO:0000256" key="2">
    <source>
        <dbReference type="ARBA" id="ARBA00022475"/>
    </source>
</evidence>
<dbReference type="PANTHER" id="PTHR43124">
    <property type="entry name" value="PURINE EFFLUX PUMP PBUE"/>
    <property type="match status" value="1"/>
</dbReference>
<keyword evidence="9" id="KW-1185">Reference proteome</keyword>
<dbReference type="InterPro" id="IPR050189">
    <property type="entry name" value="MFS_Efflux_Transporters"/>
</dbReference>
<evidence type="ECO:0000256" key="4">
    <source>
        <dbReference type="ARBA" id="ARBA00022989"/>
    </source>
</evidence>
<organism evidence="8 9">
    <name type="scientific">Gluconobacter wancherniae NBRC 103581</name>
    <dbReference type="NCBI Taxonomy" id="656744"/>
    <lineage>
        <taxon>Bacteria</taxon>
        <taxon>Pseudomonadati</taxon>
        <taxon>Pseudomonadota</taxon>
        <taxon>Alphaproteobacteria</taxon>
        <taxon>Acetobacterales</taxon>
        <taxon>Acetobacteraceae</taxon>
        <taxon>Gluconobacter</taxon>
    </lineage>
</organism>
<feature type="transmembrane region" description="Helical" evidence="6">
    <location>
        <begin position="276"/>
        <end position="294"/>
    </location>
</feature>